<protein>
    <submittedName>
        <fullName evidence="1">Uncharacterized protein</fullName>
    </submittedName>
</protein>
<gene>
    <name evidence="1" type="ORF">SAMN06265367_106107</name>
</gene>
<evidence type="ECO:0000313" key="2">
    <source>
        <dbReference type="Proteomes" id="UP001157915"/>
    </source>
</evidence>
<keyword evidence="2" id="KW-1185">Reference proteome</keyword>
<dbReference type="EMBL" id="FXUA01000006">
    <property type="protein sequence ID" value="SMP29133.1"/>
    <property type="molecule type" value="Genomic_DNA"/>
</dbReference>
<sequence>MIIIIIRKDACHLRFFAYLAGRPMTDDSRTGGTG</sequence>
<accession>A0ABY1PB56</accession>
<proteinExistence type="predicted"/>
<evidence type="ECO:0000313" key="1">
    <source>
        <dbReference type="EMBL" id="SMP29133.1"/>
    </source>
</evidence>
<name>A0ABY1PB56_9BACT</name>
<reference evidence="1 2" key="1">
    <citation type="submission" date="2017-05" db="EMBL/GenBank/DDBJ databases">
        <authorList>
            <person name="Varghese N."/>
            <person name="Submissions S."/>
        </authorList>
    </citation>
    <scope>NUCLEOTIDE SEQUENCE [LARGE SCALE GENOMIC DNA]</scope>
    <source>
        <strain evidence="1 2">DSM 15360</strain>
    </source>
</reference>
<dbReference type="Proteomes" id="UP001157915">
    <property type="component" value="Unassembled WGS sequence"/>
</dbReference>
<organism evidence="1 2">
    <name type="scientific">Algoriphagus winogradskyi</name>
    <dbReference type="NCBI Taxonomy" id="237017"/>
    <lineage>
        <taxon>Bacteria</taxon>
        <taxon>Pseudomonadati</taxon>
        <taxon>Bacteroidota</taxon>
        <taxon>Cytophagia</taxon>
        <taxon>Cytophagales</taxon>
        <taxon>Cyclobacteriaceae</taxon>
        <taxon>Algoriphagus</taxon>
    </lineage>
</organism>
<comment type="caution">
    <text evidence="1">The sequence shown here is derived from an EMBL/GenBank/DDBJ whole genome shotgun (WGS) entry which is preliminary data.</text>
</comment>